<dbReference type="GO" id="GO:0017108">
    <property type="term" value="F:5'-flap endonuclease activity"/>
    <property type="evidence" value="ECO:0007669"/>
    <property type="project" value="TreeGrafter"/>
</dbReference>
<dbReference type="OrthoDB" id="3649199at2759"/>
<dbReference type="InterPro" id="IPR006084">
    <property type="entry name" value="XPG/Rad2"/>
</dbReference>
<dbReference type="PANTHER" id="PTHR11081:SF59">
    <property type="entry name" value="FI23547P1"/>
    <property type="match status" value="1"/>
</dbReference>
<proteinExistence type="predicted"/>
<dbReference type="Proteomes" id="UP000660729">
    <property type="component" value="Unassembled WGS sequence"/>
</dbReference>
<name>A0A8H6RSW6_9PEZI</name>
<comment type="caution">
    <text evidence="5">The sequence shown here is derived from an EMBL/GenBank/DDBJ whole genome shotgun (WGS) entry which is preliminary data.</text>
</comment>
<protein>
    <recommendedName>
        <fullName evidence="4">XPG N-terminal domain-containing protein</fullName>
    </recommendedName>
</protein>
<dbReference type="EMBL" id="JABCIY010000022">
    <property type="protein sequence ID" value="KAF7196884.1"/>
    <property type="molecule type" value="Genomic_DNA"/>
</dbReference>
<evidence type="ECO:0000259" key="4">
    <source>
        <dbReference type="Pfam" id="PF00752"/>
    </source>
</evidence>
<dbReference type="SUPFAM" id="SSF88723">
    <property type="entry name" value="PIN domain-like"/>
    <property type="match status" value="1"/>
</dbReference>
<dbReference type="SUPFAM" id="SSF47807">
    <property type="entry name" value="5' to 3' exonuclease, C-terminal subdomain"/>
    <property type="match status" value="1"/>
</dbReference>
<evidence type="ECO:0000256" key="2">
    <source>
        <dbReference type="ARBA" id="ARBA00022801"/>
    </source>
</evidence>
<keyword evidence="6" id="KW-1185">Reference proteome</keyword>
<sequence>MGVTGFWDVVEPLSKAKKTSLTQESGDHFREYGRPLRIAVDASILLFKHTCKTESVFKNKPFGGINHAAKAFIDHIKDIMLEGVDPVLVFDGPDRPAVKRGRPTVRTTSDIREVPPNPSFQDVLDRFDLGHTTALVKLFLQRMGLQCKLLQQRLKLKRNLQKIEAQKLEKTGRTQFDWIIAAWLSGGDYSDGIRDCGPTTALAIAKEIKAARPQLVHMLAGIARSNRDVAALNGMLLGLWNTLVGAILEICKSSVIQKAMKADFPNHQVLGLYVRAKASSISLLEGMKTSLWQRRPVSFPELRQTAANHFTWHNQDRARQFLWNFTPAFLARELLLASQSSLDRLDLIVSAKPQKPKADEPSMVRVRYKALDVIPIDYDGECQEPSGRKPYDEKNTKTPYKLYTVDLPKFLLELGAPRCLHYMRGGPVSKKRQAGSDPERGQPKKPKPTGTRVALSSIPEVGNRLVPMSSGSKVTQKRAPVPEIARSQYSMVNNRMTETIDLTDE</sequence>
<dbReference type="Gene3D" id="3.40.50.1010">
    <property type="entry name" value="5'-nuclease"/>
    <property type="match status" value="1"/>
</dbReference>
<reference evidence="5" key="1">
    <citation type="submission" date="2020-04" db="EMBL/GenBank/DDBJ databases">
        <title>Draft genome resource of the tomato pathogen Pseudocercospora fuligena.</title>
        <authorList>
            <person name="Zaccaron A."/>
        </authorList>
    </citation>
    <scope>NUCLEOTIDE SEQUENCE</scope>
    <source>
        <strain evidence="5">PF001</strain>
    </source>
</reference>
<feature type="region of interest" description="Disordered" evidence="3">
    <location>
        <begin position="424"/>
        <end position="482"/>
    </location>
</feature>
<evidence type="ECO:0000313" key="5">
    <source>
        <dbReference type="EMBL" id="KAF7196884.1"/>
    </source>
</evidence>
<dbReference type="AlphaFoldDB" id="A0A8H6RSW6"/>
<keyword evidence="1" id="KW-0540">Nuclease</keyword>
<keyword evidence="2" id="KW-0378">Hydrolase</keyword>
<dbReference type="InterPro" id="IPR036279">
    <property type="entry name" value="5-3_exonuclease_C_sf"/>
</dbReference>
<dbReference type="PANTHER" id="PTHR11081">
    <property type="entry name" value="FLAP ENDONUCLEASE FAMILY MEMBER"/>
    <property type="match status" value="1"/>
</dbReference>
<accession>A0A8H6RSW6</accession>
<dbReference type="GO" id="GO:0006281">
    <property type="term" value="P:DNA repair"/>
    <property type="evidence" value="ECO:0007669"/>
    <property type="project" value="UniProtKB-ARBA"/>
</dbReference>
<dbReference type="InterPro" id="IPR029060">
    <property type="entry name" value="PIN-like_dom_sf"/>
</dbReference>
<dbReference type="Pfam" id="PF00752">
    <property type="entry name" value="XPG_N"/>
    <property type="match status" value="1"/>
</dbReference>
<feature type="domain" description="XPG N-terminal" evidence="4">
    <location>
        <begin position="1"/>
        <end position="102"/>
    </location>
</feature>
<evidence type="ECO:0000256" key="3">
    <source>
        <dbReference type="SAM" id="MobiDB-lite"/>
    </source>
</evidence>
<evidence type="ECO:0000256" key="1">
    <source>
        <dbReference type="ARBA" id="ARBA00022722"/>
    </source>
</evidence>
<dbReference type="InterPro" id="IPR006085">
    <property type="entry name" value="XPG_DNA_repair_N"/>
</dbReference>
<evidence type="ECO:0000313" key="6">
    <source>
        <dbReference type="Proteomes" id="UP000660729"/>
    </source>
</evidence>
<organism evidence="5 6">
    <name type="scientific">Pseudocercospora fuligena</name>
    <dbReference type="NCBI Taxonomy" id="685502"/>
    <lineage>
        <taxon>Eukaryota</taxon>
        <taxon>Fungi</taxon>
        <taxon>Dikarya</taxon>
        <taxon>Ascomycota</taxon>
        <taxon>Pezizomycotina</taxon>
        <taxon>Dothideomycetes</taxon>
        <taxon>Dothideomycetidae</taxon>
        <taxon>Mycosphaerellales</taxon>
        <taxon>Mycosphaerellaceae</taxon>
        <taxon>Pseudocercospora</taxon>
    </lineage>
</organism>
<gene>
    <name evidence="5" type="ORF">HII31_01802</name>
</gene>